<dbReference type="PANTHER" id="PTHR12483:SF79">
    <property type="entry name" value="COPPER TRANSPORT PROTEIN"/>
    <property type="match status" value="1"/>
</dbReference>
<keyword evidence="1" id="KW-0186">Copper</keyword>
<protein>
    <recommendedName>
        <fullName evidence="1">Copper transport protein</fullName>
    </recommendedName>
</protein>
<dbReference type="Proteomes" id="UP000294847">
    <property type="component" value="Chromosome 3"/>
</dbReference>
<comment type="similarity">
    <text evidence="1">Belongs to the copper transporter (Ctr) (TC 1.A.56) family. SLC31A subfamily.</text>
</comment>
<keyword evidence="1" id="KW-0812">Transmembrane</keyword>
<sequence>MSHHSSGGGGDMSTCKITMMFNTHTIDACFLTPEWHITNNGMFAATCIGVMLLVVLLEFTRRLGKEYDEFLARQFQRQAAAVGSARQMARDRDPEGRVPNPCAPPPPPIPSEYVTFRATALQQLVRAVLHALTFGLAYIVMLIAMYYNVILLVMIVLGAGIGKFFCDWMTRTLLVDGVPGVETSAPGAAKEGANVKGVEEPSVCCG</sequence>
<accession>A0A4P7NB83</accession>
<dbReference type="AlphaFoldDB" id="A0A4P7NB83"/>
<evidence type="ECO:0000256" key="1">
    <source>
        <dbReference type="RuleBase" id="RU367022"/>
    </source>
</evidence>
<keyword evidence="1" id="KW-1133">Transmembrane helix</keyword>
<gene>
    <name evidence="2" type="ORF">PoMZ_04839</name>
</gene>
<evidence type="ECO:0000313" key="3">
    <source>
        <dbReference type="Proteomes" id="UP000294847"/>
    </source>
</evidence>
<keyword evidence="1" id="KW-0406">Ion transport</keyword>
<dbReference type="SMR" id="A0A4P7NB83"/>
<comment type="subcellular location">
    <subcellularLocation>
        <location evidence="1">Membrane</location>
        <topology evidence="1">Multi-pass membrane protein</topology>
    </subcellularLocation>
</comment>
<dbReference type="GO" id="GO:0016020">
    <property type="term" value="C:membrane"/>
    <property type="evidence" value="ECO:0007669"/>
    <property type="project" value="UniProtKB-SubCell"/>
</dbReference>
<feature type="transmembrane region" description="Helical" evidence="1">
    <location>
        <begin position="41"/>
        <end position="59"/>
    </location>
</feature>
<name>A0A4P7NB83_PYROR</name>
<keyword evidence="1" id="KW-0187">Copper transport</keyword>
<keyword evidence="1" id="KW-0813">Transport</keyword>
<dbReference type="EMBL" id="CP034206">
    <property type="protein sequence ID" value="QBZ59873.1"/>
    <property type="molecule type" value="Genomic_DNA"/>
</dbReference>
<dbReference type="InterPro" id="IPR007274">
    <property type="entry name" value="Cop_transporter"/>
</dbReference>
<proteinExistence type="inferred from homology"/>
<keyword evidence="1" id="KW-0472">Membrane</keyword>
<dbReference type="GO" id="GO:0005375">
    <property type="term" value="F:copper ion transmembrane transporter activity"/>
    <property type="evidence" value="ECO:0007669"/>
    <property type="project" value="UniProtKB-UniRule"/>
</dbReference>
<evidence type="ECO:0000313" key="2">
    <source>
        <dbReference type="EMBL" id="QBZ59873.1"/>
    </source>
</evidence>
<reference evidence="2 3" key="1">
    <citation type="journal article" date="2019" name="Mol. Biol. Evol.">
        <title>Blast fungal genomes show frequent chromosomal changes, gene gains and losses, and effector gene turnover.</title>
        <authorList>
            <person name="Gomez Luciano L.B."/>
            <person name="Jason Tsai I."/>
            <person name="Chuma I."/>
            <person name="Tosa Y."/>
            <person name="Chen Y.H."/>
            <person name="Li J.Y."/>
            <person name="Li M.Y."/>
            <person name="Jade Lu M.Y."/>
            <person name="Nakayashiki H."/>
            <person name="Li W.H."/>
        </authorList>
    </citation>
    <scope>NUCLEOTIDE SEQUENCE [LARGE SCALE GENOMIC DNA]</scope>
    <source>
        <strain evidence="2">MZ5-1-6</strain>
    </source>
</reference>
<dbReference type="OMA" id="QFAVSCI"/>
<organism evidence="2 3">
    <name type="scientific">Pyricularia oryzae</name>
    <name type="common">Rice blast fungus</name>
    <name type="synonym">Magnaporthe oryzae</name>
    <dbReference type="NCBI Taxonomy" id="318829"/>
    <lineage>
        <taxon>Eukaryota</taxon>
        <taxon>Fungi</taxon>
        <taxon>Dikarya</taxon>
        <taxon>Ascomycota</taxon>
        <taxon>Pezizomycotina</taxon>
        <taxon>Sordariomycetes</taxon>
        <taxon>Sordariomycetidae</taxon>
        <taxon>Magnaporthales</taxon>
        <taxon>Pyriculariaceae</taxon>
        <taxon>Pyricularia</taxon>
    </lineage>
</organism>
<dbReference type="Pfam" id="PF04145">
    <property type="entry name" value="Ctr"/>
    <property type="match status" value="1"/>
</dbReference>
<dbReference type="PANTHER" id="PTHR12483">
    <property type="entry name" value="SOLUTE CARRIER FAMILY 31 COPPER TRANSPORTERS"/>
    <property type="match status" value="1"/>
</dbReference>